<sequence>MTDPSPPMKLTLDVDKPPSGQAFQPGDNVNGRVQLQMADGLDVPDIQITFQGSAKISLKPGYDAINQIAETHKQDTNTLFDIQKTLSPTRDWETDASLQTYSASFSIPFPQNAQCCSGGSGPSKPLCNLPPSTRISSAGLKATVAYTVTAVCSRPRGRHSRFNLLSYVQRNLTACQAISFEPPVDAQLHAPDIPIVVPVTTFVRPNAPLAGSQPIPRQRSQQQLRTVPSFSHSSHSPLPSRAGSVSSQADTLSRTSVSEASSRSSQSCRSSLSDLPPLYSPPHTATDCAALVRSTAWLPASTLNIDVCSAPAPKPRRQDSTGDSAPPPGCLPAYTPSMTLEAVMPNLPIVTPGQPMPLSVFVLTPQPLLAASITSGSQLVLRSLTVRLRRITLARIGTSMRADDALWPLWSFAGNVPIRDEKFDAASLAWDTMSGIPSAVFPGFWSCFVSRSYSLEITMGVATQAAPRNVEYATTSIRVMVSKPPPAYVIEE</sequence>
<accession>S3C084</accession>
<dbReference type="VEuPathDB" id="FungiDB:F503_03716"/>
<evidence type="ECO:0000259" key="2">
    <source>
        <dbReference type="Pfam" id="PF00339"/>
    </source>
</evidence>
<dbReference type="HOGENOM" id="CLU_578930_0_0_1"/>
<gene>
    <name evidence="3" type="ORF">F503_03716</name>
</gene>
<feature type="region of interest" description="Disordered" evidence="1">
    <location>
        <begin position="1"/>
        <end position="26"/>
    </location>
</feature>
<evidence type="ECO:0000313" key="3">
    <source>
        <dbReference type="EMBL" id="EPE05111.1"/>
    </source>
</evidence>
<name>S3C084_OPHP1</name>
<dbReference type="AlphaFoldDB" id="S3C084"/>
<evidence type="ECO:0000313" key="4">
    <source>
        <dbReference type="Proteomes" id="UP000016923"/>
    </source>
</evidence>
<feature type="domain" description="Arrestin-like N-terminal" evidence="2">
    <location>
        <begin position="20"/>
        <end position="166"/>
    </location>
</feature>
<proteinExistence type="predicted"/>
<keyword evidence="4" id="KW-1185">Reference proteome</keyword>
<protein>
    <submittedName>
        <fullName evidence="3">Chromosome condensation protein</fullName>
    </submittedName>
</protein>
<evidence type="ECO:0000256" key="1">
    <source>
        <dbReference type="SAM" id="MobiDB-lite"/>
    </source>
</evidence>
<dbReference type="Proteomes" id="UP000016923">
    <property type="component" value="Unassembled WGS sequence"/>
</dbReference>
<dbReference type="SUPFAM" id="SSF81296">
    <property type="entry name" value="E set domains"/>
    <property type="match status" value="1"/>
</dbReference>
<dbReference type="InterPro" id="IPR014756">
    <property type="entry name" value="Ig_E-set"/>
</dbReference>
<feature type="region of interest" description="Disordered" evidence="1">
    <location>
        <begin position="309"/>
        <end position="332"/>
    </location>
</feature>
<feature type="compositionally biased region" description="Low complexity" evidence="1">
    <location>
        <begin position="212"/>
        <end position="240"/>
    </location>
</feature>
<organism evidence="3 4">
    <name type="scientific">Ophiostoma piceae (strain UAMH 11346)</name>
    <name type="common">Sap stain fungus</name>
    <dbReference type="NCBI Taxonomy" id="1262450"/>
    <lineage>
        <taxon>Eukaryota</taxon>
        <taxon>Fungi</taxon>
        <taxon>Dikarya</taxon>
        <taxon>Ascomycota</taxon>
        <taxon>Pezizomycotina</taxon>
        <taxon>Sordariomycetes</taxon>
        <taxon>Sordariomycetidae</taxon>
        <taxon>Ophiostomatales</taxon>
        <taxon>Ophiostomataceae</taxon>
        <taxon>Ophiostoma</taxon>
    </lineage>
</organism>
<feature type="region of interest" description="Disordered" evidence="1">
    <location>
        <begin position="208"/>
        <end position="273"/>
    </location>
</feature>
<dbReference type="eggNOG" id="ENOG502RWTU">
    <property type="taxonomic scope" value="Eukaryota"/>
</dbReference>
<dbReference type="InterPro" id="IPR011021">
    <property type="entry name" value="Arrestin-like_N"/>
</dbReference>
<dbReference type="OrthoDB" id="5206208at2759"/>
<dbReference type="EMBL" id="KE148157">
    <property type="protein sequence ID" value="EPE05111.1"/>
    <property type="molecule type" value="Genomic_DNA"/>
</dbReference>
<feature type="compositionally biased region" description="Polar residues" evidence="1">
    <location>
        <begin position="243"/>
        <end position="252"/>
    </location>
</feature>
<dbReference type="Gene3D" id="2.60.40.640">
    <property type="match status" value="1"/>
</dbReference>
<dbReference type="InterPro" id="IPR014752">
    <property type="entry name" value="Arrestin-like_C"/>
</dbReference>
<dbReference type="Pfam" id="PF00339">
    <property type="entry name" value="Arrestin_N"/>
    <property type="match status" value="1"/>
</dbReference>
<reference evidence="3 4" key="1">
    <citation type="journal article" date="2013" name="BMC Genomics">
        <title>The genome and transcriptome of the pine saprophyte Ophiostoma piceae, and a comparison with the bark beetle-associated pine pathogen Grosmannia clavigera.</title>
        <authorList>
            <person name="Haridas S."/>
            <person name="Wang Y."/>
            <person name="Lim L."/>
            <person name="Massoumi Alamouti S."/>
            <person name="Jackman S."/>
            <person name="Docking R."/>
            <person name="Robertson G."/>
            <person name="Birol I."/>
            <person name="Bohlmann J."/>
            <person name="Breuil C."/>
        </authorList>
    </citation>
    <scope>NUCLEOTIDE SEQUENCE [LARGE SCALE GENOMIC DNA]</scope>
    <source>
        <strain evidence="3 4">UAMH 11346</strain>
    </source>
</reference>
<feature type="compositionally biased region" description="Low complexity" evidence="1">
    <location>
        <begin position="253"/>
        <end position="273"/>
    </location>
</feature>